<accession>A0A0H2VI03</accession>
<dbReference type="AlphaFoldDB" id="A0A0H2VI03"/>
<dbReference type="PANTHER" id="PTHR43259">
    <property type="entry name" value="SPT10P"/>
    <property type="match status" value="1"/>
</dbReference>
<dbReference type="InterPro" id="IPR052829">
    <property type="entry name" value="N-acetyltransferase_domain"/>
</dbReference>
<proteinExistence type="predicted"/>
<evidence type="ECO:0000313" key="3">
    <source>
        <dbReference type="Proteomes" id="UP000001411"/>
    </source>
</evidence>
<dbReference type="PATRIC" id="fig|176280.10.peg.713"/>
<dbReference type="Gene3D" id="3.40.630.30">
    <property type="match status" value="1"/>
</dbReference>
<dbReference type="InterPro" id="IPR000182">
    <property type="entry name" value="GNAT_dom"/>
</dbReference>
<dbReference type="KEGG" id="sep:SE_0740"/>
<dbReference type="HOGENOM" id="CLU_087235_2_1_9"/>
<dbReference type="Proteomes" id="UP000001411">
    <property type="component" value="Chromosome"/>
</dbReference>
<evidence type="ECO:0000313" key="2">
    <source>
        <dbReference type="EMBL" id="AAO04337.1"/>
    </source>
</evidence>
<dbReference type="RefSeq" id="WP_011082644.1">
    <property type="nucleotide sequence ID" value="NC_004461.1"/>
</dbReference>
<evidence type="ECO:0000259" key="1">
    <source>
        <dbReference type="PROSITE" id="PS51186"/>
    </source>
</evidence>
<protein>
    <recommendedName>
        <fullName evidence="1">N-acetyltransferase domain-containing protein</fullName>
    </recommendedName>
</protein>
<sequence length="185" mass="21892">MIRKAKTSDNRQIAELCYLIWRDMELDITKEITKDRIIEAIELSIVNVRYRSFYEHIWVYEQDGVVAGCVIAYPGKEEMDFEQQWLKLPLEEDILQLGTPLPEKESYDDEIYIEAVVTTPKYRGQGIATQLLKYVISTHAHEKWGLNCDYDNNKARHLYHKLGFKEDATIRLYGHQYFHMTLNNK</sequence>
<name>A0A0H2VI03_STAES</name>
<reference evidence="2 3" key="1">
    <citation type="journal article" date="2003" name="Mol. Microbiol.">
        <title>Genome-based analysis of virulence genes in a non-biofilm-forming Staphylococcus epidermidis strain (ATCC 12228).</title>
        <authorList>
            <person name="Zhang Y.Q."/>
            <person name="Ren S.X."/>
            <person name="Li H.L."/>
            <person name="Wang Y.X."/>
            <person name="Fu G."/>
            <person name="Yang J."/>
            <person name="Qin Z.Q."/>
            <person name="Miao Y.G."/>
            <person name="Wang W.Y."/>
            <person name="Chen R.S."/>
            <person name="Shen Y."/>
            <person name="Chen Z."/>
            <person name="Yuan Z.H."/>
            <person name="Zhao G.P."/>
            <person name="Qu D."/>
            <person name="Danchin A."/>
            <person name="Wen Y.M."/>
        </authorList>
    </citation>
    <scope>NUCLEOTIDE SEQUENCE [LARGE SCALE GENOMIC DNA]</scope>
    <source>
        <strain evidence="3">ATCC 12228 / FDA PCI 1200</strain>
    </source>
</reference>
<dbReference type="GO" id="GO:0016747">
    <property type="term" value="F:acyltransferase activity, transferring groups other than amino-acyl groups"/>
    <property type="evidence" value="ECO:0007669"/>
    <property type="project" value="InterPro"/>
</dbReference>
<dbReference type="SUPFAM" id="SSF55729">
    <property type="entry name" value="Acyl-CoA N-acyltransferases (Nat)"/>
    <property type="match status" value="1"/>
</dbReference>
<gene>
    <name evidence="2" type="ordered locus">SE_0740</name>
</gene>
<dbReference type="eggNOG" id="COG0456">
    <property type="taxonomic scope" value="Bacteria"/>
</dbReference>
<dbReference type="EMBL" id="AE015929">
    <property type="protein sequence ID" value="AAO04337.1"/>
    <property type="molecule type" value="Genomic_DNA"/>
</dbReference>
<feature type="domain" description="N-acetyltransferase" evidence="1">
    <location>
        <begin position="1"/>
        <end position="183"/>
    </location>
</feature>
<dbReference type="CDD" id="cd04301">
    <property type="entry name" value="NAT_SF"/>
    <property type="match status" value="1"/>
</dbReference>
<dbReference type="PANTHER" id="PTHR43259:SF1">
    <property type="entry name" value="N-ACETYLTRANSFERASE DOMAIN-CONTAINING PROTEIN"/>
    <property type="match status" value="1"/>
</dbReference>
<dbReference type="OrthoDB" id="5319888at2"/>
<dbReference type="Pfam" id="PF00583">
    <property type="entry name" value="Acetyltransf_1"/>
    <property type="match status" value="1"/>
</dbReference>
<dbReference type="PROSITE" id="PS51186">
    <property type="entry name" value="GNAT"/>
    <property type="match status" value="1"/>
</dbReference>
<dbReference type="InterPro" id="IPR016181">
    <property type="entry name" value="Acyl_CoA_acyltransferase"/>
</dbReference>
<organism evidence="2 3">
    <name type="scientific">Staphylococcus epidermidis (strain ATCC 12228 / FDA PCI 1200)</name>
    <dbReference type="NCBI Taxonomy" id="176280"/>
    <lineage>
        <taxon>Bacteria</taxon>
        <taxon>Bacillati</taxon>
        <taxon>Bacillota</taxon>
        <taxon>Bacilli</taxon>
        <taxon>Bacillales</taxon>
        <taxon>Staphylococcaceae</taxon>
        <taxon>Staphylococcus</taxon>
    </lineage>
</organism>